<proteinExistence type="predicted"/>
<reference evidence="1" key="1">
    <citation type="submission" date="2018-05" db="EMBL/GenBank/DDBJ databases">
        <authorList>
            <person name="Lanie J.A."/>
            <person name="Ng W.-L."/>
            <person name="Kazmierczak K.M."/>
            <person name="Andrzejewski T.M."/>
            <person name="Davidsen T.M."/>
            <person name="Wayne K.J."/>
            <person name="Tettelin H."/>
            <person name="Glass J.I."/>
            <person name="Rusch D."/>
            <person name="Podicherti R."/>
            <person name="Tsui H.-C.T."/>
            <person name="Winkler M.E."/>
        </authorList>
    </citation>
    <scope>NUCLEOTIDE SEQUENCE</scope>
</reference>
<protein>
    <recommendedName>
        <fullName evidence="2">Formyl transferase N-terminal domain-containing protein</fullName>
    </recommendedName>
</protein>
<dbReference type="EMBL" id="UINC01075758">
    <property type="protein sequence ID" value="SVC14257.1"/>
    <property type="molecule type" value="Genomic_DNA"/>
</dbReference>
<evidence type="ECO:0000313" key="1">
    <source>
        <dbReference type="EMBL" id="SVC14257.1"/>
    </source>
</evidence>
<evidence type="ECO:0008006" key="2">
    <source>
        <dbReference type="Google" id="ProtNLM"/>
    </source>
</evidence>
<dbReference type="AlphaFoldDB" id="A0A382JTF5"/>
<gene>
    <name evidence="1" type="ORF">METZ01_LOCUS267111</name>
</gene>
<sequence length="69" mass="7539">MKKLLIYANGLRAIGVFSRLLEENYQILGVVVPDSGGGKSQITDACDALSISCFTEPDVNSDRFQAEWS</sequence>
<accession>A0A382JTF5</accession>
<name>A0A382JTF5_9ZZZZ</name>
<feature type="non-terminal residue" evidence="1">
    <location>
        <position position="69"/>
    </location>
</feature>
<organism evidence="1">
    <name type="scientific">marine metagenome</name>
    <dbReference type="NCBI Taxonomy" id="408172"/>
    <lineage>
        <taxon>unclassified sequences</taxon>
        <taxon>metagenomes</taxon>
        <taxon>ecological metagenomes</taxon>
    </lineage>
</organism>